<evidence type="ECO:0000256" key="6">
    <source>
        <dbReference type="SAM" id="Phobius"/>
    </source>
</evidence>
<keyword evidence="3 6" id="KW-0812">Transmembrane</keyword>
<dbReference type="RefSeq" id="WP_013276301.1">
    <property type="nucleotide sequence ID" value="NC_014377.1"/>
</dbReference>
<gene>
    <name evidence="7" type="ordered locus">Toce_1526</name>
</gene>
<evidence type="ECO:0000256" key="5">
    <source>
        <dbReference type="ARBA" id="ARBA00023136"/>
    </source>
</evidence>
<feature type="transmembrane region" description="Helical" evidence="6">
    <location>
        <begin position="12"/>
        <end position="33"/>
    </location>
</feature>
<dbReference type="STRING" id="555079.Toce_1526"/>
<keyword evidence="5 6" id="KW-0472">Membrane</keyword>
<evidence type="ECO:0000256" key="3">
    <source>
        <dbReference type="ARBA" id="ARBA00022692"/>
    </source>
</evidence>
<evidence type="ECO:0000256" key="2">
    <source>
        <dbReference type="ARBA" id="ARBA00022475"/>
    </source>
</evidence>
<protein>
    <submittedName>
        <fullName evidence="7">Uncharacterized protein</fullName>
    </submittedName>
</protein>
<dbReference type="Proteomes" id="UP000000272">
    <property type="component" value="Chromosome"/>
</dbReference>
<evidence type="ECO:0000313" key="8">
    <source>
        <dbReference type="Proteomes" id="UP000000272"/>
    </source>
</evidence>
<evidence type="ECO:0000256" key="1">
    <source>
        <dbReference type="ARBA" id="ARBA00004236"/>
    </source>
</evidence>
<reference evidence="7 8" key="1">
    <citation type="journal article" date="2010" name="Stand. Genomic Sci.">
        <title>Complete genome sequence of Thermosediminibacter oceani type strain (JW/IW-1228P).</title>
        <authorList>
            <person name="Pitluck S."/>
            <person name="Yasawong M."/>
            <person name="Munk C."/>
            <person name="Nolan M."/>
            <person name="Lapidus A."/>
            <person name="Lucas S."/>
            <person name="Glavina Del Rio T."/>
            <person name="Tice H."/>
            <person name="Cheng J.F."/>
            <person name="Bruce D."/>
            <person name="Detter C."/>
            <person name="Tapia R."/>
            <person name="Han C."/>
            <person name="Goodwin L."/>
            <person name="Liolios K."/>
            <person name="Ivanova N."/>
            <person name="Mavromatis K."/>
            <person name="Mikhailova N."/>
            <person name="Pati A."/>
            <person name="Chen A."/>
            <person name="Palaniappan K."/>
            <person name="Land M."/>
            <person name="Hauser L."/>
            <person name="Chang Y.J."/>
            <person name="Jeffries C.D."/>
            <person name="Rohde M."/>
            <person name="Spring S."/>
            <person name="Sikorski J."/>
            <person name="Goker M."/>
            <person name="Woyke T."/>
            <person name="Bristow J."/>
            <person name="Eisen J.A."/>
            <person name="Markowitz V."/>
            <person name="Hugenholtz P."/>
            <person name="Kyrpides N.C."/>
            <person name="Klenk H.P."/>
        </authorList>
    </citation>
    <scope>NUCLEOTIDE SEQUENCE [LARGE SCALE GENOMIC DNA]</scope>
    <source>
        <strain evidence="8">ATCC BAA-1034 / DSM 16646 / JW/IW-1228P</strain>
    </source>
</reference>
<keyword evidence="4 6" id="KW-1133">Transmembrane helix</keyword>
<dbReference type="Pfam" id="PF04277">
    <property type="entry name" value="OAD_gamma"/>
    <property type="match status" value="1"/>
</dbReference>
<dbReference type="InterPro" id="IPR005899">
    <property type="entry name" value="Na_pump_deCOase"/>
</dbReference>
<sequence>MEVFFETLRLMVIGMAGVFTAISLFYVMIKLMIKLFPRDNKIPADARN</sequence>
<proteinExistence type="predicted"/>
<dbReference type="KEGG" id="toc:Toce_1526"/>
<accession>D9RY47</accession>
<name>D9RY47_THEOJ</name>
<comment type="subcellular location">
    <subcellularLocation>
        <location evidence="1">Cell membrane</location>
    </subcellularLocation>
</comment>
<organism evidence="7 8">
    <name type="scientific">Thermosediminibacter oceani (strain ATCC BAA-1034 / DSM 16646 / JW/IW-1228P)</name>
    <dbReference type="NCBI Taxonomy" id="555079"/>
    <lineage>
        <taxon>Bacteria</taxon>
        <taxon>Bacillati</taxon>
        <taxon>Bacillota</taxon>
        <taxon>Clostridia</taxon>
        <taxon>Thermosediminibacterales</taxon>
        <taxon>Thermosediminibacteraceae</taxon>
        <taxon>Thermosediminibacter</taxon>
    </lineage>
</organism>
<keyword evidence="2" id="KW-1003">Cell membrane</keyword>
<dbReference type="NCBIfam" id="NF040909">
    <property type="entry name" value="OadG_rel_small"/>
    <property type="match status" value="1"/>
</dbReference>
<dbReference type="AlphaFoldDB" id="D9RY47"/>
<evidence type="ECO:0000256" key="4">
    <source>
        <dbReference type="ARBA" id="ARBA00022989"/>
    </source>
</evidence>
<evidence type="ECO:0000313" key="7">
    <source>
        <dbReference type="EMBL" id="ADL08271.1"/>
    </source>
</evidence>
<keyword evidence="8" id="KW-1185">Reference proteome</keyword>
<dbReference type="HOGENOM" id="CLU_3158816_0_0_9"/>
<dbReference type="EMBL" id="CP002131">
    <property type="protein sequence ID" value="ADL08271.1"/>
    <property type="molecule type" value="Genomic_DNA"/>
</dbReference>